<dbReference type="AlphaFoldDB" id="A0AAV2E6Z8"/>
<feature type="region of interest" description="Disordered" evidence="1">
    <location>
        <begin position="264"/>
        <end position="320"/>
    </location>
</feature>
<dbReference type="EMBL" id="OZ034817">
    <property type="protein sequence ID" value="CAL1381723.1"/>
    <property type="molecule type" value="Genomic_DNA"/>
</dbReference>
<feature type="compositionally biased region" description="Basic and acidic residues" evidence="1">
    <location>
        <begin position="59"/>
        <end position="85"/>
    </location>
</feature>
<protein>
    <submittedName>
        <fullName evidence="2">Uncharacterized protein</fullName>
    </submittedName>
</protein>
<organism evidence="2 3">
    <name type="scientific">Linum trigynum</name>
    <dbReference type="NCBI Taxonomy" id="586398"/>
    <lineage>
        <taxon>Eukaryota</taxon>
        <taxon>Viridiplantae</taxon>
        <taxon>Streptophyta</taxon>
        <taxon>Embryophyta</taxon>
        <taxon>Tracheophyta</taxon>
        <taxon>Spermatophyta</taxon>
        <taxon>Magnoliopsida</taxon>
        <taxon>eudicotyledons</taxon>
        <taxon>Gunneridae</taxon>
        <taxon>Pentapetalae</taxon>
        <taxon>rosids</taxon>
        <taxon>fabids</taxon>
        <taxon>Malpighiales</taxon>
        <taxon>Linaceae</taxon>
        <taxon>Linum</taxon>
    </lineage>
</organism>
<sequence>MMTKKLGRQIYDDDEQSMAFGGSRSSVWINRQPRGQVTEAGRKENNKAGRFHTKGPVSRQRDEPMPAIRESMDPRPEDKQVDMEPLRSLVRRQSPRGFVINRAPKVKFGGGGKQKQMAPMKETASPALRGKKGVRRPQNTVRSGRGSPTQAVVALAVGIVEQSRRHRLILEQDLDDDMADLPQPKEQAIPLGQPTSRDTQPCPDQVWKTEGPNTGTAKLVKRRLRRNASKVVAADVGGVVDPAPLPVAEPRGARKSRQVRVVHGEEIHEQGDKAIAPLPTSHKGAISAGEEADESPSGASEAGEGARCGEVEGGWLARAK</sequence>
<feature type="region of interest" description="Disordered" evidence="1">
    <location>
        <begin position="180"/>
        <end position="215"/>
    </location>
</feature>
<evidence type="ECO:0000313" key="2">
    <source>
        <dbReference type="EMBL" id="CAL1381723.1"/>
    </source>
</evidence>
<feature type="compositionally biased region" description="Polar residues" evidence="1">
    <location>
        <begin position="137"/>
        <end position="147"/>
    </location>
</feature>
<proteinExistence type="predicted"/>
<evidence type="ECO:0000313" key="3">
    <source>
        <dbReference type="Proteomes" id="UP001497516"/>
    </source>
</evidence>
<name>A0AAV2E6Z8_9ROSI</name>
<feature type="region of interest" description="Disordered" evidence="1">
    <location>
        <begin position="103"/>
        <end position="147"/>
    </location>
</feature>
<reference evidence="2 3" key="1">
    <citation type="submission" date="2024-04" db="EMBL/GenBank/DDBJ databases">
        <authorList>
            <person name="Fracassetti M."/>
        </authorList>
    </citation>
    <scope>NUCLEOTIDE SEQUENCE [LARGE SCALE GENOMIC DNA]</scope>
</reference>
<accession>A0AAV2E6Z8</accession>
<evidence type="ECO:0000256" key="1">
    <source>
        <dbReference type="SAM" id="MobiDB-lite"/>
    </source>
</evidence>
<feature type="region of interest" description="Disordered" evidence="1">
    <location>
        <begin position="1"/>
        <end position="85"/>
    </location>
</feature>
<keyword evidence="3" id="KW-1185">Reference proteome</keyword>
<feature type="compositionally biased region" description="Polar residues" evidence="1">
    <location>
        <begin position="23"/>
        <end position="35"/>
    </location>
</feature>
<gene>
    <name evidence="2" type="ORF">LTRI10_LOCUS23088</name>
</gene>
<dbReference type="Proteomes" id="UP001497516">
    <property type="component" value="Chromosome 4"/>
</dbReference>